<evidence type="ECO:0000256" key="1">
    <source>
        <dbReference type="SAM" id="SignalP"/>
    </source>
</evidence>
<dbReference type="EMBL" id="BAABGX010000002">
    <property type="protein sequence ID" value="GAA4310974.1"/>
    <property type="molecule type" value="Genomic_DNA"/>
</dbReference>
<dbReference type="RefSeq" id="WP_345167679.1">
    <property type="nucleotide sequence ID" value="NZ_BAABGX010000002.1"/>
</dbReference>
<evidence type="ECO:0000313" key="3">
    <source>
        <dbReference type="Proteomes" id="UP001501844"/>
    </source>
</evidence>
<evidence type="ECO:0008006" key="4">
    <source>
        <dbReference type="Google" id="ProtNLM"/>
    </source>
</evidence>
<gene>
    <name evidence="2" type="ORF">GCM10023183_29360</name>
</gene>
<proteinExistence type="predicted"/>
<protein>
    <recommendedName>
        <fullName evidence="4">Lipoprotein</fullName>
    </recommendedName>
</protein>
<keyword evidence="3" id="KW-1185">Reference proteome</keyword>
<sequence length="248" mass="27820">MTAHRASVLIAFSFFLLMAAGCSVPDMQISQSFKEKATELPVEGRPVMRMSLLGKEKGFRFGPYQLQDIKRGWTRRTDEQDAFWRKVSEAYQRYTFAVQDTAQQKTWYVLAAALHSSSAVEVGGGLSASLDKQREFLQAQFQSPTSGVWQLALADPGNYMQRLNFKGSLSNGKEEIEIQPIYKWQRKSFPSDKNLGYEFSVNGEILATVQTMNTGKVWLKQGLSPDMQMVLASACGSLLLYDKLGEGE</sequence>
<reference evidence="3" key="1">
    <citation type="journal article" date="2019" name="Int. J. Syst. Evol. Microbiol.">
        <title>The Global Catalogue of Microorganisms (GCM) 10K type strain sequencing project: providing services to taxonomists for standard genome sequencing and annotation.</title>
        <authorList>
            <consortium name="The Broad Institute Genomics Platform"/>
            <consortium name="The Broad Institute Genome Sequencing Center for Infectious Disease"/>
            <person name="Wu L."/>
            <person name="Ma J."/>
        </authorList>
    </citation>
    <scope>NUCLEOTIDE SEQUENCE [LARGE SCALE GENOMIC DNA]</scope>
    <source>
        <strain evidence="3">JCM 17917</strain>
    </source>
</reference>
<dbReference type="Proteomes" id="UP001501844">
    <property type="component" value="Unassembled WGS sequence"/>
</dbReference>
<feature type="signal peptide" evidence="1">
    <location>
        <begin position="1"/>
        <end position="19"/>
    </location>
</feature>
<organism evidence="2 3">
    <name type="scientific">Nibribacter koreensis</name>
    <dbReference type="NCBI Taxonomy" id="1084519"/>
    <lineage>
        <taxon>Bacteria</taxon>
        <taxon>Pseudomonadati</taxon>
        <taxon>Bacteroidota</taxon>
        <taxon>Cytophagia</taxon>
        <taxon>Cytophagales</taxon>
        <taxon>Hymenobacteraceae</taxon>
        <taxon>Nibribacter</taxon>
    </lineage>
</organism>
<keyword evidence="1" id="KW-0732">Signal</keyword>
<comment type="caution">
    <text evidence="2">The sequence shown here is derived from an EMBL/GenBank/DDBJ whole genome shotgun (WGS) entry which is preliminary data.</text>
</comment>
<evidence type="ECO:0000313" key="2">
    <source>
        <dbReference type="EMBL" id="GAA4310974.1"/>
    </source>
</evidence>
<feature type="chain" id="PRO_5045471357" description="Lipoprotein" evidence="1">
    <location>
        <begin position="20"/>
        <end position="248"/>
    </location>
</feature>
<name>A0ABP8FU22_9BACT</name>
<accession>A0ABP8FU22</accession>
<dbReference type="PROSITE" id="PS51257">
    <property type="entry name" value="PROKAR_LIPOPROTEIN"/>
    <property type="match status" value="1"/>
</dbReference>